<reference evidence="1 2" key="1">
    <citation type="journal article" date="2019" name="Int. J. Syst. Evol. Microbiol.">
        <title>The Global Catalogue of Microorganisms (GCM) 10K type strain sequencing project: providing services to taxonomists for standard genome sequencing and annotation.</title>
        <authorList>
            <consortium name="The Broad Institute Genomics Platform"/>
            <consortium name="The Broad Institute Genome Sequencing Center for Infectious Disease"/>
            <person name="Wu L."/>
            <person name="Ma J."/>
        </authorList>
    </citation>
    <scope>NUCLEOTIDE SEQUENCE [LARGE SCALE GENOMIC DNA]</scope>
    <source>
        <strain evidence="1 2">JCM 10425</strain>
    </source>
</reference>
<accession>A0ABN0VA49</accession>
<keyword evidence="2" id="KW-1185">Reference proteome</keyword>
<evidence type="ECO:0000313" key="1">
    <source>
        <dbReference type="EMBL" id="GAA0282721.1"/>
    </source>
</evidence>
<name>A0ABN0VA49_9ACTN</name>
<gene>
    <name evidence="1" type="ORF">GCM10009539_83420</name>
</gene>
<protein>
    <recommendedName>
        <fullName evidence="3">DUF1795 domain-containing protein</fullName>
    </recommendedName>
</protein>
<comment type="caution">
    <text evidence="1">The sequence shown here is derived from an EMBL/GenBank/DDBJ whole genome shotgun (WGS) entry which is preliminary data.</text>
</comment>
<evidence type="ECO:0008006" key="3">
    <source>
        <dbReference type="Google" id="ProtNLM"/>
    </source>
</evidence>
<evidence type="ECO:0000313" key="2">
    <source>
        <dbReference type="Proteomes" id="UP001500967"/>
    </source>
</evidence>
<dbReference type="Proteomes" id="UP001500967">
    <property type="component" value="Unassembled WGS sequence"/>
</dbReference>
<proteinExistence type="predicted"/>
<dbReference type="EMBL" id="BAAAGX010000046">
    <property type="protein sequence ID" value="GAA0282721.1"/>
    <property type="molecule type" value="Genomic_DNA"/>
</dbReference>
<sequence>MNEFSTDYPGYKPKLATKQTITFTKDSAGQNAVAFEVTSWKQAADSGLPLAAGQLVDSCQKFTASDEEMAIDFTAERVAPIAIGEKQTAVRLTATYQGASVHLTVYEAQVGHNLISMTVSSPEPTDQSAEYKPLLDGIITKLQA</sequence>
<organism evidence="1 2">
    <name type="scientific">Cryptosporangium japonicum</name>
    <dbReference type="NCBI Taxonomy" id="80872"/>
    <lineage>
        <taxon>Bacteria</taxon>
        <taxon>Bacillati</taxon>
        <taxon>Actinomycetota</taxon>
        <taxon>Actinomycetes</taxon>
        <taxon>Cryptosporangiales</taxon>
        <taxon>Cryptosporangiaceae</taxon>
        <taxon>Cryptosporangium</taxon>
    </lineage>
</organism>